<reference evidence="3" key="1">
    <citation type="journal article" date="2012" name="Nat. Genet.">
        <title>Lifestyle transitions in plant pathogenic Colletotrichum fungi deciphered by genome and transcriptome analyses.</title>
        <authorList>
            <person name="O'Connell R.J."/>
            <person name="Thon M.R."/>
            <person name="Hacquard S."/>
            <person name="Amyotte S.G."/>
            <person name="Kleemann J."/>
            <person name="Torres M.F."/>
            <person name="Damm U."/>
            <person name="Buiate E.A."/>
            <person name="Epstein L."/>
            <person name="Alkan N."/>
            <person name="Altmueller J."/>
            <person name="Alvarado-Balderrama L."/>
            <person name="Bauser C.A."/>
            <person name="Becker C."/>
            <person name="Birren B.W."/>
            <person name="Chen Z."/>
            <person name="Choi J."/>
            <person name="Crouch J.A."/>
            <person name="Duvick J.P."/>
            <person name="Farman M.A."/>
            <person name="Gan P."/>
            <person name="Heiman D."/>
            <person name="Henrissat B."/>
            <person name="Howard R.J."/>
            <person name="Kabbage M."/>
            <person name="Koch C."/>
            <person name="Kracher B."/>
            <person name="Kubo Y."/>
            <person name="Law A.D."/>
            <person name="Lebrun M.-H."/>
            <person name="Lee Y.-H."/>
            <person name="Miyara I."/>
            <person name="Moore N."/>
            <person name="Neumann U."/>
            <person name="Nordstroem K."/>
            <person name="Panaccione D.G."/>
            <person name="Panstruga R."/>
            <person name="Place M."/>
            <person name="Proctor R.H."/>
            <person name="Prusky D."/>
            <person name="Rech G."/>
            <person name="Reinhardt R."/>
            <person name="Rollins J.A."/>
            <person name="Rounsley S."/>
            <person name="Schardl C.L."/>
            <person name="Schwartz D.C."/>
            <person name="Shenoy N."/>
            <person name="Shirasu K."/>
            <person name="Sikhakolli U.R."/>
            <person name="Stueber K."/>
            <person name="Sukno S.A."/>
            <person name="Sweigard J.A."/>
            <person name="Takano Y."/>
            <person name="Takahara H."/>
            <person name="Trail F."/>
            <person name="van der Does H.C."/>
            <person name="Voll L.M."/>
            <person name="Will I."/>
            <person name="Young S."/>
            <person name="Zeng Q."/>
            <person name="Zhang J."/>
            <person name="Zhou S."/>
            <person name="Dickman M.B."/>
            <person name="Schulze-Lefert P."/>
            <person name="Ver Loren van Themaat E."/>
            <person name="Ma L.-J."/>
            <person name="Vaillancourt L.J."/>
        </authorList>
    </citation>
    <scope>NUCLEOTIDE SEQUENCE [LARGE SCALE GENOMIC DNA]</scope>
    <source>
        <strain evidence="3">M1.001 / M2 / FGSC 10212</strain>
    </source>
</reference>
<evidence type="ECO:0000256" key="1">
    <source>
        <dbReference type="SAM" id="MobiDB-lite"/>
    </source>
</evidence>
<name>E3Q984_COLGM</name>
<sequence length="140" mass="14927">MPTCSPSPPRASTPAHSGPASSPDSTESGRARNALLISLFFRPGGPFDQMRQEYNAIIKSLGATQDAPTSHTRRGGATSRPAPRRSSESRRAPLPWSTRTSSSPRCRALPIATTSSLSPSWVPRAPPCPKNSQFPSMRGS</sequence>
<dbReference type="GeneID" id="24407123"/>
<dbReference type="STRING" id="645133.E3Q984"/>
<accession>E3Q984</accession>
<evidence type="ECO:0000313" key="3">
    <source>
        <dbReference type="Proteomes" id="UP000008782"/>
    </source>
</evidence>
<gene>
    <name evidence="2" type="ORF">GLRG_01758</name>
</gene>
<dbReference type="RefSeq" id="XP_008091283.1">
    <property type="nucleotide sequence ID" value="XM_008093092.1"/>
</dbReference>
<proteinExistence type="predicted"/>
<evidence type="ECO:0000313" key="2">
    <source>
        <dbReference type="EMBL" id="EFQ27263.1"/>
    </source>
</evidence>
<feature type="compositionally biased region" description="Polar residues" evidence="1">
    <location>
        <begin position="19"/>
        <end position="28"/>
    </location>
</feature>
<dbReference type="AlphaFoldDB" id="E3Q984"/>
<feature type="region of interest" description="Disordered" evidence="1">
    <location>
        <begin position="61"/>
        <end position="140"/>
    </location>
</feature>
<feature type="region of interest" description="Disordered" evidence="1">
    <location>
        <begin position="1"/>
        <end position="29"/>
    </location>
</feature>
<dbReference type="GO" id="GO:0016740">
    <property type="term" value="F:transferase activity"/>
    <property type="evidence" value="ECO:0007669"/>
    <property type="project" value="UniProtKB-KW"/>
</dbReference>
<protein>
    <submittedName>
        <fullName evidence="2">UDP-glucuronosyl/UDP-glucosyltransferase</fullName>
    </submittedName>
</protein>
<dbReference type="EMBL" id="GG697337">
    <property type="protein sequence ID" value="EFQ27263.1"/>
    <property type="molecule type" value="Genomic_DNA"/>
</dbReference>
<dbReference type="HOGENOM" id="CLU_1835017_0_0_1"/>
<feature type="compositionally biased region" description="Pro residues" evidence="1">
    <location>
        <begin position="1"/>
        <end position="11"/>
    </location>
</feature>
<feature type="compositionally biased region" description="Polar residues" evidence="1">
    <location>
        <begin position="130"/>
        <end position="140"/>
    </location>
</feature>
<dbReference type="VEuPathDB" id="FungiDB:GLRG_01758"/>
<dbReference type="Proteomes" id="UP000008782">
    <property type="component" value="Unassembled WGS sequence"/>
</dbReference>
<organism evidence="3">
    <name type="scientific">Colletotrichum graminicola (strain M1.001 / M2 / FGSC 10212)</name>
    <name type="common">Maize anthracnose fungus</name>
    <name type="synonym">Glomerella graminicola</name>
    <dbReference type="NCBI Taxonomy" id="645133"/>
    <lineage>
        <taxon>Eukaryota</taxon>
        <taxon>Fungi</taxon>
        <taxon>Dikarya</taxon>
        <taxon>Ascomycota</taxon>
        <taxon>Pezizomycotina</taxon>
        <taxon>Sordariomycetes</taxon>
        <taxon>Hypocreomycetidae</taxon>
        <taxon>Glomerellales</taxon>
        <taxon>Glomerellaceae</taxon>
        <taxon>Colletotrichum</taxon>
        <taxon>Colletotrichum graminicola species complex</taxon>
    </lineage>
</organism>
<keyword evidence="2" id="KW-0808">Transferase</keyword>
<keyword evidence="3" id="KW-1185">Reference proteome</keyword>